<name>A0A517DUL0_9FIRM</name>
<accession>A0A517DUL0</accession>
<feature type="domain" description="Nitrogenase/oxidoreductase component 1" evidence="1">
    <location>
        <begin position="58"/>
        <end position="148"/>
    </location>
</feature>
<dbReference type="InterPro" id="IPR000510">
    <property type="entry name" value="Nase/OxRdtase_comp1"/>
</dbReference>
<dbReference type="GO" id="GO:0016491">
    <property type="term" value="F:oxidoreductase activity"/>
    <property type="evidence" value="ECO:0007669"/>
    <property type="project" value="InterPro"/>
</dbReference>
<protein>
    <submittedName>
        <fullName evidence="2">Nitrogenase component 1 type Oxidoreductase</fullName>
    </submittedName>
</protein>
<dbReference type="Pfam" id="PF00148">
    <property type="entry name" value="Oxidored_nitro"/>
    <property type="match status" value="1"/>
</dbReference>
<dbReference type="SUPFAM" id="SSF53807">
    <property type="entry name" value="Helical backbone' metal receptor"/>
    <property type="match status" value="1"/>
</dbReference>
<evidence type="ECO:0000259" key="1">
    <source>
        <dbReference type="Pfam" id="PF00148"/>
    </source>
</evidence>
<dbReference type="Gene3D" id="3.40.50.1980">
    <property type="entry name" value="Nitrogenase molybdenum iron protein domain"/>
    <property type="match status" value="1"/>
</dbReference>
<dbReference type="RefSeq" id="WP_246105584.1">
    <property type="nucleotide sequence ID" value="NZ_CP036259.1"/>
</dbReference>
<proteinExistence type="predicted"/>
<dbReference type="Proteomes" id="UP000320776">
    <property type="component" value="Chromosome"/>
</dbReference>
<evidence type="ECO:0000313" key="3">
    <source>
        <dbReference type="Proteomes" id="UP000320776"/>
    </source>
</evidence>
<dbReference type="KEGG" id="sted:SPTER_23960"/>
<sequence>MAINLKVTEAKVRETRLSAIIAYKGSVKDSAFQAESHFCDNVLRVRHYWRGCQWNFKRMEKEIPVPLVPVHCEGLCSKLWASGFDAAFHALLAYIVKPAQQKRPDLVNIINFAGVGRAQVIRLLNRLGLEPQFIVQFATLEQVERLSRFRWANGQ</sequence>
<organism evidence="2 3">
    <name type="scientific">Sporomusa termitida</name>
    <dbReference type="NCBI Taxonomy" id="2377"/>
    <lineage>
        <taxon>Bacteria</taxon>
        <taxon>Bacillati</taxon>
        <taxon>Bacillota</taxon>
        <taxon>Negativicutes</taxon>
        <taxon>Selenomonadales</taxon>
        <taxon>Sporomusaceae</taxon>
        <taxon>Sporomusa</taxon>
    </lineage>
</organism>
<keyword evidence="3" id="KW-1185">Reference proteome</keyword>
<reference evidence="2 3" key="1">
    <citation type="submission" date="2019-02" db="EMBL/GenBank/DDBJ databases">
        <title>Closed genome of Sporomusa termitida DSM 4440.</title>
        <authorList>
            <person name="Poehlein A."/>
            <person name="Daniel R."/>
        </authorList>
    </citation>
    <scope>NUCLEOTIDE SEQUENCE [LARGE SCALE GENOMIC DNA]</scope>
    <source>
        <strain evidence="2 3">DSM 4440</strain>
    </source>
</reference>
<dbReference type="AlphaFoldDB" id="A0A517DUL0"/>
<gene>
    <name evidence="2" type="ORF">SPTER_23960</name>
</gene>
<dbReference type="EMBL" id="CP036259">
    <property type="protein sequence ID" value="QDR81041.1"/>
    <property type="molecule type" value="Genomic_DNA"/>
</dbReference>
<evidence type="ECO:0000313" key="2">
    <source>
        <dbReference type="EMBL" id="QDR81041.1"/>
    </source>
</evidence>